<dbReference type="OrthoDB" id="10377953at2759"/>
<accession>A0A2T7E9X7</accession>
<protein>
    <submittedName>
        <fullName evidence="1">Uncharacterized protein</fullName>
    </submittedName>
</protein>
<organism evidence="1 2">
    <name type="scientific">Panicum hallii var. hallii</name>
    <dbReference type="NCBI Taxonomy" id="1504633"/>
    <lineage>
        <taxon>Eukaryota</taxon>
        <taxon>Viridiplantae</taxon>
        <taxon>Streptophyta</taxon>
        <taxon>Embryophyta</taxon>
        <taxon>Tracheophyta</taxon>
        <taxon>Spermatophyta</taxon>
        <taxon>Magnoliopsida</taxon>
        <taxon>Liliopsida</taxon>
        <taxon>Poales</taxon>
        <taxon>Poaceae</taxon>
        <taxon>PACMAD clade</taxon>
        <taxon>Panicoideae</taxon>
        <taxon>Panicodae</taxon>
        <taxon>Paniceae</taxon>
        <taxon>Panicinae</taxon>
        <taxon>Panicum</taxon>
        <taxon>Panicum sect. Panicum</taxon>
    </lineage>
</organism>
<evidence type="ECO:0000313" key="2">
    <source>
        <dbReference type="Proteomes" id="UP000244336"/>
    </source>
</evidence>
<name>A0A2T7E9X7_9POAL</name>
<dbReference type="AlphaFoldDB" id="A0A2T7E9X7"/>
<gene>
    <name evidence="1" type="ORF">GQ55_3G156700</name>
</gene>
<dbReference type="Proteomes" id="UP000244336">
    <property type="component" value="Chromosome 3"/>
</dbReference>
<dbReference type="EMBL" id="CM009751">
    <property type="protein sequence ID" value="PUZ64617.1"/>
    <property type="molecule type" value="Genomic_DNA"/>
</dbReference>
<evidence type="ECO:0000313" key="1">
    <source>
        <dbReference type="EMBL" id="PUZ64617.1"/>
    </source>
</evidence>
<sequence length="114" mass="13156">MQEDNGHATHGWINIIADSCHRPRVRIPTKHLSILEWKEIKAWPAGDPDTVEFLIQDCISVRCQHCKMRLVDDSGKYCTLECSLDWQNQRRLIPRALQLKALQTDVTIEAYGKS</sequence>
<dbReference type="Gramene" id="PUZ64617">
    <property type="protein sequence ID" value="PUZ64617"/>
    <property type="gene ID" value="GQ55_3G156700"/>
</dbReference>
<keyword evidence="2" id="KW-1185">Reference proteome</keyword>
<proteinExistence type="predicted"/>
<reference evidence="1 2" key="1">
    <citation type="submission" date="2018-04" db="EMBL/GenBank/DDBJ databases">
        <title>WGS assembly of Panicum hallii var. hallii HAL2.</title>
        <authorList>
            <person name="Lovell J."/>
            <person name="Jenkins J."/>
            <person name="Lowry D."/>
            <person name="Mamidi S."/>
            <person name="Sreedasyam A."/>
            <person name="Weng X."/>
            <person name="Barry K."/>
            <person name="Bonette J."/>
            <person name="Campitelli B."/>
            <person name="Daum C."/>
            <person name="Gordon S."/>
            <person name="Gould B."/>
            <person name="Lipzen A."/>
            <person name="MacQueen A."/>
            <person name="Palacio-Mejia J."/>
            <person name="Plott C."/>
            <person name="Shakirov E."/>
            <person name="Shu S."/>
            <person name="Yoshinaga Y."/>
            <person name="Zane M."/>
            <person name="Rokhsar D."/>
            <person name="Grimwood J."/>
            <person name="Schmutz J."/>
            <person name="Juenger T."/>
        </authorList>
    </citation>
    <scope>NUCLEOTIDE SEQUENCE [LARGE SCALE GENOMIC DNA]</scope>
    <source>
        <strain evidence="2">cv. HAL2</strain>
    </source>
</reference>
<dbReference type="STRING" id="1504633.A0A2T7E9X7"/>